<evidence type="ECO:0000313" key="3">
    <source>
        <dbReference type="EMBL" id="PNP39298.1"/>
    </source>
</evidence>
<dbReference type="AlphaFoldDB" id="A0A2K0T194"/>
<dbReference type="Proteomes" id="UP000236546">
    <property type="component" value="Unassembled WGS sequence"/>
</dbReference>
<dbReference type="InterPro" id="IPR019007">
    <property type="entry name" value="Wbp11/ELF5/Saf1_N"/>
</dbReference>
<feature type="compositionally biased region" description="Basic and acidic residues" evidence="1">
    <location>
        <begin position="84"/>
        <end position="103"/>
    </location>
</feature>
<proteinExistence type="predicted"/>
<gene>
    <name evidence="3" type="ORF">TGAMA5MH_08716</name>
</gene>
<evidence type="ECO:0000259" key="2">
    <source>
        <dbReference type="Pfam" id="PF09429"/>
    </source>
</evidence>
<reference evidence="3 4" key="1">
    <citation type="submission" date="2017-02" db="EMBL/GenBank/DDBJ databases">
        <title>Genomes of Trichoderma spp. with biocontrol activity.</title>
        <authorList>
            <person name="Gardiner D."/>
            <person name="Kazan K."/>
            <person name="Vos C."/>
            <person name="Harvey P."/>
        </authorList>
    </citation>
    <scope>NUCLEOTIDE SEQUENCE [LARGE SCALE GENOMIC DNA]</scope>
    <source>
        <strain evidence="3 4">A5MH</strain>
    </source>
</reference>
<protein>
    <recommendedName>
        <fullName evidence="2">Wbp11/ELF5/Saf1 N-terminal domain-containing protein</fullName>
    </recommendedName>
</protein>
<evidence type="ECO:0000313" key="4">
    <source>
        <dbReference type="Proteomes" id="UP000236546"/>
    </source>
</evidence>
<feature type="compositionally biased region" description="Basic and acidic residues" evidence="1">
    <location>
        <begin position="158"/>
        <end position="194"/>
    </location>
</feature>
<accession>A0A2K0T194</accession>
<dbReference type="EMBL" id="MTYH01000083">
    <property type="protein sequence ID" value="PNP39298.1"/>
    <property type="molecule type" value="Genomic_DNA"/>
</dbReference>
<dbReference type="GO" id="GO:0006396">
    <property type="term" value="P:RNA processing"/>
    <property type="evidence" value="ECO:0007669"/>
    <property type="project" value="InterPro"/>
</dbReference>
<organism evidence="3 4">
    <name type="scientific">Trichoderma gamsii</name>
    <dbReference type="NCBI Taxonomy" id="398673"/>
    <lineage>
        <taxon>Eukaryota</taxon>
        <taxon>Fungi</taxon>
        <taxon>Dikarya</taxon>
        <taxon>Ascomycota</taxon>
        <taxon>Pezizomycotina</taxon>
        <taxon>Sordariomycetes</taxon>
        <taxon>Hypocreomycetidae</taxon>
        <taxon>Hypocreales</taxon>
        <taxon>Hypocreaceae</taxon>
        <taxon>Trichoderma</taxon>
    </lineage>
</organism>
<comment type="caution">
    <text evidence="3">The sequence shown here is derived from an EMBL/GenBank/DDBJ whole genome shotgun (WGS) entry which is preliminary data.</text>
</comment>
<feature type="compositionally biased region" description="Basic and acidic residues" evidence="1">
    <location>
        <begin position="14"/>
        <end position="53"/>
    </location>
</feature>
<name>A0A2K0T194_9HYPO</name>
<feature type="domain" description="Wbp11/ELF5/Saf1 N-terminal" evidence="2">
    <location>
        <begin position="4"/>
        <end position="82"/>
    </location>
</feature>
<dbReference type="Pfam" id="PF09429">
    <property type="entry name" value="Wbp11"/>
    <property type="match status" value="1"/>
</dbReference>
<feature type="region of interest" description="Disordered" evidence="1">
    <location>
        <begin position="1"/>
        <end position="63"/>
    </location>
</feature>
<evidence type="ECO:0000256" key="1">
    <source>
        <dbReference type="SAM" id="MobiDB-lite"/>
    </source>
</evidence>
<dbReference type="OrthoDB" id="5597581at2759"/>
<sequence>MPKEKNYNPVQAQRKADKAREIRKGKAEAQGRRDEKLARKNPDRIQKQIDDLKAVVSGGGKLTRHEEQVLEGLEKELKAVRKARDTLGDKAPEFGRWRRDGDGSRSGALGKRRRGDDGSSSDEDVPDDVKSIPMPRDTPPPIPKAEMDKWYAKRRAKREAENAARRRDDNAHDNEAGDGQDRDFKGKGRDREAQKPAVESKTVYEAKPVVRNLRQEAVSAFVPTSVQMKMNKGKGQGGLLEPEEADRLEKEGYLKLASGNEQDEAENDEKADAGRVASSSRNVMMEEVDDEEA</sequence>
<feature type="region of interest" description="Disordered" evidence="1">
    <location>
        <begin position="229"/>
        <end position="293"/>
    </location>
</feature>
<feature type="region of interest" description="Disordered" evidence="1">
    <location>
        <begin position="84"/>
        <end position="203"/>
    </location>
</feature>